<dbReference type="PROSITE" id="PS50011">
    <property type="entry name" value="PROTEIN_KINASE_DOM"/>
    <property type="match status" value="1"/>
</dbReference>
<protein>
    <recommendedName>
        <fullName evidence="1">Protein kinase domain-containing protein</fullName>
    </recommendedName>
</protein>
<dbReference type="SUPFAM" id="SSF56112">
    <property type="entry name" value="Protein kinase-like (PK-like)"/>
    <property type="match status" value="1"/>
</dbReference>
<reference evidence="2 3" key="1">
    <citation type="journal article" date="2018" name="PLoS ONE">
        <title>The draft genome of Kipferlia bialata reveals reductive genome evolution in fornicate parasites.</title>
        <authorList>
            <person name="Tanifuji G."/>
            <person name="Takabayashi S."/>
            <person name="Kume K."/>
            <person name="Takagi M."/>
            <person name="Nakayama T."/>
            <person name="Kamikawa R."/>
            <person name="Inagaki Y."/>
            <person name="Hashimoto T."/>
        </authorList>
    </citation>
    <scope>NUCLEOTIDE SEQUENCE [LARGE SCALE GENOMIC DNA]</scope>
    <source>
        <strain evidence="2">NY0173</strain>
    </source>
</reference>
<gene>
    <name evidence="2" type="ORF">KIPB_011807</name>
</gene>
<dbReference type="EMBL" id="BDIP01004966">
    <property type="protein sequence ID" value="GIQ89363.1"/>
    <property type="molecule type" value="Genomic_DNA"/>
</dbReference>
<evidence type="ECO:0000259" key="1">
    <source>
        <dbReference type="PROSITE" id="PS50011"/>
    </source>
</evidence>
<dbReference type="OrthoDB" id="10252171at2759"/>
<dbReference type="Gene3D" id="1.10.510.10">
    <property type="entry name" value="Transferase(Phosphotransferase) domain 1"/>
    <property type="match status" value="1"/>
</dbReference>
<dbReference type="GO" id="GO:0044773">
    <property type="term" value="P:mitotic DNA damage checkpoint signaling"/>
    <property type="evidence" value="ECO:0007669"/>
    <property type="project" value="TreeGrafter"/>
</dbReference>
<organism evidence="2 3">
    <name type="scientific">Kipferlia bialata</name>
    <dbReference type="NCBI Taxonomy" id="797122"/>
    <lineage>
        <taxon>Eukaryota</taxon>
        <taxon>Metamonada</taxon>
        <taxon>Carpediemonas-like organisms</taxon>
        <taxon>Kipferlia</taxon>
    </lineage>
</organism>
<keyword evidence="3" id="KW-1185">Reference proteome</keyword>
<dbReference type="Proteomes" id="UP000265618">
    <property type="component" value="Unassembled WGS sequence"/>
</dbReference>
<feature type="non-terminal residue" evidence="2">
    <location>
        <position position="218"/>
    </location>
</feature>
<dbReference type="PANTHER" id="PTHR44167:SF30">
    <property type="entry name" value="PHOSPHORYLASE KINASE"/>
    <property type="match status" value="1"/>
</dbReference>
<dbReference type="AlphaFoldDB" id="A0A9K3D8S1"/>
<comment type="caution">
    <text evidence="2">The sequence shown here is derived from an EMBL/GenBank/DDBJ whole genome shotgun (WGS) entry which is preliminary data.</text>
</comment>
<name>A0A9K3D8S1_9EUKA</name>
<dbReference type="Pfam" id="PF00069">
    <property type="entry name" value="Pkinase"/>
    <property type="match status" value="1"/>
</dbReference>
<dbReference type="CDD" id="cd00180">
    <property type="entry name" value="PKc"/>
    <property type="match status" value="1"/>
</dbReference>
<sequence length="218" mass="24166">YIDHFINTDKEAPAESVPRRHTVFENCMVIVMELVKGSDLSQYSTSDAAYGGIEDSVSRDRYPHLLPGRSLPGLLVMIEQLIEGLAELHRHNVAHRDIKPDNIMLCGTPGVDVPCCKLIDVGLCRRFREEENVSYTFDVVSPLFSAPEKFEDVTGADEDGYGLGIDVWALGITLSTLVTPDCVLRNPRSITDLKNKLRAQDPRRLTDEETGIPGLASI</sequence>
<dbReference type="PROSITE" id="PS00108">
    <property type="entry name" value="PROTEIN_KINASE_ST"/>
    <property type="match status" value="1"/>
</dbReference>
<dbReference type="InterPro" id="IPR000719">
    <property type="entry name" value="Prot_kinase_dom"/>
</dbReference>
<accession>A0A9K3D8S1</accession>
<dbReference type="SMART" id="SM00220">
    <property type="entry name" value="S_TKc"/>
    <property type="match status" value="1"/>
</dbReference>
<proteinExistence type="predicted"/>
<dbReference type="GO" id="GO:0004674">
    <property type="term" value="F:protein serine/threonine kinase activity"/>
    <property type="evidence" value="ECO:0007669"/>
    <property type="project" value="TreeGrafter"/>
</dbReference>
<feature type="domain" description="Protein kinase" evidence="1">
    <location>
        <begin position="1"/>
        <end position="218"/>
    </location>
</feature>
<dbReference type="InterPro" id="IPR011009">
    <property type="entry name" value="Kinase-like_dom_sf"/>
</dbReference>
<dbReference type="GO" id="GO:0005634">
    <property type="term" value="C:nucleus"/>
    <property type="evidence" value="ECO:0007669"/>
    <property type="project" value="TreeGrafter"/>
</dbReference>
<feature type="non-terminal residue" evidence="2">
    <location>
        <position position="1"/>
    </location>
</feature>
<dbReference type="InterPro" id="IPR008271">
    <property type="entry name" value="Ser/Thr_kinase_AS"/>
</dbReference>
<evidence type="ECO:0000313" key="2">
    <source>
        <dbReference type="EMBL" id="GIQ89363.1"/>
    </source>
</evidence>
<dbReference type="GO" id="GO:0005524">
    <property type="term" value="F:ATP binding"/>
    <property type="evidence" value="ECO:0007669"/>
    <property type="project" value="InterPro"/>
</dbReference>
<dbReference type="PANTHER" id="PTHR44167">
    <property type="entry name" value="OVARIAN-SPECIFIC SERINE/THREONINE-PROTEIN KINASE LOK-RELATED"/>
    <property type="match status" value="1"/>
</dbReference>
<evidence type="ECO:0000313" key="3">
    <source>
        <dbReference type="Proteomes" id="UP000265618"/>
    </source>
</evidence>